<evidence type="ECO:0000256" key="2">
    <source>
        <dbReference type="ARBA" id="ARBA00023235"/>
    </source>
</evidence>
<dbReference type="InterPro" id="IPR042092">
    <property type="entry name" value="PsdUridine_s_RsuA/RluB/E/F_cat"/>
</dbReference>
<dbReference type="Gene3D" id="3.10.290.10">
    <property type="entry name" value="RNA-binding S4 domain"/>
    <property type="match status" value="1"/>
</dbReference>
<dbReference type="GO" id="GO:0004730">
    <property type="term" value="F:pseudouridylate synthase activity"/>
    <property type="evidence" value="ECO:0007669"/>
    <property type="project" value="UniProtKB-EC"/>
</dbReference>
<dbReference type="GO" id="GO:0005829">
    <property type="term" value="C:cytosol"/>
    <property type="evidence" value="ECO:0007669"/>
    <property type="project" value="UniProtKB-ARBA"/>
</dbReference>
<dbReference type="FunFam" id="3.30.70.1560:FF:000001">
    <property type="entry name" value="Pseudouridine synthase"/>
    <property type="match status" value="1"/>
</dbReference>
<dbReference type="EC" id="4.2.1.70" evidence="4"/>
<feature type="domain" description="RNA-binding S4" evidence="3">
    <location>
        <begin position="3"/>
        <end position="65"/>
    </location>
</feature>
<dbReference type="GO" id="GO:0003723">
    <property type="term" value="F:RNA binding"/>
    <property type="evidence" value="ECO:0007669"/>
    <property type="project" value="UniProtKB-KW"/>
</dbReference>
<dbReference type="InterPro" id="IPR002942">
    <property type="entry name" value="S4_RNA-bd"/>
</dbReference>
<dbReference type="CDD" id="cd02556">
    <property type="entry name" value="PseudoU_synth_RluB"/>
    <property type="match status" value="1"/>
</dbReference>
<dbReference type="InterPro" id="IPR036986">
    <property type="entry name" value="S4_RNA-bd_sf"/>
</dbReference>
<dbReference type="PANTHER" id="PTHR47683:SF3">
    <property type="entry name" value="RIBOSOMAL LARGE SUBUNIT PSEUDOURIDINE SYNTHASE B"/>
    <property type="match status" value="1"/>
</dbReference>
<dbReference type="EMBL" id="FPHJ01000049">
    <property type="protein sequence ID" value="SFV65955.1"/>
    <property type="molecule type" value="Genomic_DNA"/>
</dbReference>
<gene>
    <name evidence="4" type="ORF">MNB_SUP05-5-587</name>
</gene>
<accession>A0A1W1CJQ5</accession>
<keyword evidence="1" id="KW-0694">RNA-binding</keyword>
<dbReference type="InterPro" id="IPR020094">
    <property type="entry name" value="TruA/RsuA/RluB/E/F_N"/>
</dbReference>
<dbReference type="InterPro" id="IPR006145">
    <property type="entry name" value="PsdUridine_synth_RsuA/RluA"/>
</dbReference>
<dbReference type="SUPFAM" id="SSF55120">
    <property type="entry name" value="Pseudouridine synthase"/>
    <property type="match status" value="1"/>
</dbReference>
<dbReference type="NCBIfam" id="TIGR00093">
    <property type="entry name" value="pseudouridine synthase"/>
    <property type="match status" value="1"/>
</dbReference>
<evidence type="ECO:0000313" key="4">
    <source>
        <dbReference type="EMBL" id="SFV65955.1"/>
    </source>
</evidence>
<dbReference type="InterPro" id="IPR000748">
    <property type="entry name" value="PsdUridine_synth_RsuA/RluB/E/F"/>
</dbReference>
<evidence type="ECO:0000259" key="3">
    <source>
        <dbReference type="SMART" id="SM00363"/>
    </source>
</evidence>
<dbReference type="GO" id="GO:0009982">
    <property type="term" value="F:pseudouridine synthase activity"/>
    <property type="evidence" value="ECO:0007669"/>
    <property type="project" value="InterPro"/>
</dbReference>
<proteinExistence type="predicted"/>
<dbReference type="SUPFAM" id="SSF55174">
    <property type="entry name" value="Alpha-L RNA-binding motif"/>
    <property type="match status" value="1"/>
</dbReference>
<dbReference type="InterPro" id="IPR020103">
    <property type="entry name" value="PsdUridine_synth_cat_dom_sf"/>
</dbReference>
<dbReference type="GO" id="GO:0010467">
    <property type="term" value="P:gene expression"/>
    <property type="evidence" value="ECO:0007669"/>
    <property type="project" value="UniProtKB-ARBA"/>
</dbReference>
<dbReference type="Gene3D" id="3.30.70.1560">
    <property type="entry name" value="Alpha-L RNA-binding motif"/>
    <property type="match status" value="1"/>
</dbReference>
<dbReference type="Pfam" id="PF00849">
    <property type="entry name" value="PseudoU_synth_2"/>
    <property type="match status" value="1"/>
</dbReference>
<keyword evidence="4" id="KW-0456">Lyase</keyword>
<reference evidence="4" key="1">
    <citation type="submission" date="2016-10" db="EMBL/GenBank/DDBJ databases">
        <authorList>
            <person name="de Groot N.N."/>
        </authorList>
    </citation>
    <scope>NUCLEOTIDE SEQUENCE</scope>
</reference>
<protein>
    <submittedName>
        <fullName evidence="4">Ribosomal large subunit pseudouridine synthase B</fullName>
        <ecNumber evidence="4">4.2.1.70</ecNumber>
    </submittedName>
</protein>
<name>A0A1W1CJQ5_9ZZZZ</name>
<evidence type="ECO:0000256" key="1">
    <source>
        <dbReference type="ARBA" id="ARBA00022884"/>
    </source>
</evidence>
<dbReference type="AlphaFoldDB" id="A0A1W1CJQ5"/>
<dbReference type="Gene3D" id="3.30.70.580">
    <property type="entry name" value="Pseudouridine synthase I, catalytic domain, N-terminal subdomain"/>
    <property type="match status" value="1"/>
</dbReference>
<sequence>MQERVQKLLANAGYFSRRGAETAIKEGRLKFKNKIIELGDKCDIDTQIYLDDKPIDLHRFRTYRTQVLMMNKQAGVICSRKDPEKRKSVFEYLPTGQRWVMVGRLDFNTSGLLLWTNNGELANRLMHPSYQIDREYAVRVLGEVKEEDLKKLIKGVELDDGFIASFKKINFAGGEGANRWYKVVLQEGKYREVRRLWEALGFKVSRLIRIRYGDVKLIDKLKPNKTEALKPKQVDALLGLVRLPKENEKEKKYK</sequence>
<dbReference type="InterPro" id="IPR050343">
    <property type="entry name" value="RsuA_PseudoU_synthase"/>
</dbReference>
<keyword evidence="2" id="KW-0413">Isomerase</keyword>
<dbReference type="SMART" id="SM00363">
    <property type="entry name" value="S4"/>
    <property type="match status" value="1"/>
</dbReference>
<dbReference type="PANTHER" id="PTHR47683">
    <property type="entry name" value="PSEUDOURIDINE SYNTHASE FAMILY PROTEIN-RELATED"/>
    <property type="match status" value="1"/>
</dbReference>
<organism evidence="4">
    <name type="scientific">hydrothermal vent metagenome</name>
    <dbReference type="NCBI Taxonomy" id="652676"/>
    <lineage>
        <taxon>unclassified sequences</taxon>
        <taxon>metagenomes</taxon>
        <taxon>ecological metagenomes</taxon>
    </lineage>
</organism>
<dbReference type="PROSITE" id="PS50889">
    <property type="entry name" value="S4"/>
    <property type="match status" value="1"/>
</dbReference>